<evidence type="ECO:0000256" key="1">
    <source>
        <dbReference type="ARBA" id="ARBA00011073"/>
    </source>
</evidence>
<feature type="domain" description="SLH" evidence="12">
    <location>
        <begin position="1076"/>
        <end position="1139"/>
    </location>
</feature>
<dbReference type="SUPFAM" id="SSF52743">
    <property type="entry name" value="Subtilisin-like"/>
    <property type="match status" value="1"/>
</dbReference>
<feature type="active site" description="Charge relay system" evidence="7 8">
    <location>
        <position position="196"/>
    </location>
</feature>
<dbReference type="Pfam" id="PF00082">
    <property type="entry name" value="Peptidase_S8"/>
    <property type="match status" value="1"/>
</dbReference>
<accession>A0A1R4IB53</accession>
<dbReference type="CDD" id="cd02120">
    <property type="entry name" value="PA_subtilisin_like"/>
    <property type="match status" value="1"/>
</dbReference>
<dbReference type="AlphaFoldDB" id="A0A1R4IB53"/>
<comment type="similarity">
    <text evidence="1 8 9">Belongs to the peptidase S8 family.</text>
</comment>
<sequence>MSDNPQRTRRFRALAAAVAGAGLVVAPIAGAPAMAAPNDVQASSTTGVPTISDKYEAGRYFVVLKDQPSVTYTGGTAGFEATATGKGKPFDANRPSVAKYEQHLAMRQEAVAKGAGVKTQMKFKRALNAFVAELTPAQAMQLAKDDRVLGIAKDEQNAPDYSSTEFLGLPGSKGAWNSTYGGAAQAGKGVVVGVIDSGIYPDQPFVSGEPVKPLSGTPKVGEPYKTADGRTAMLKADGTTAYADCETGPDFPAESCNDKILGAYAFSEDFEAFVPAENRHPSERISPLGVFSHGTHVATTILGNHGTEQIMNDESYGEGSGVAPEAKLISYKICWEDNDPNTGGCYTSASVAAIEQAIANNVDVLNYSISGNNNSIVDPVAMAFRSAAEAGIFVAASAGNSGPGPNTVNHSSPWLTTVAAQTFSNELTGTIEFEDGTKVRGASAATSEAGPAEVVLASEVAAGSDEKAARLCVPGGLSDEAAGKIVVCERGEIARVDKSAAVAEAGGVGMILVNMTEGSLDADLHSVPTVHTNDTSVIDKVRDKDIKATIVPEDTTGLPEEPLPQVAGFSSRGPSNAENQEFLKPDVGAPGVAVLAGVSALDPDYGGDTFGLMSGTSMASPNVAGMGALLAGKHTDWSPMAIKSALMTTADPVKNSDGSDNQDNFATGAGSANPKAAAAPGLVYESDAKQWDSLLFGDIAGRDVNVPSVVVPDVVGSTEVKRTVTATQAGTWKFTSDVPGFEIKASPSTVTLAKGQSAEVTLTISRTDAELDTWTHGSMSWERPAAQSVTSPVTLKAKAASVTAENGTADIVDEGASGSHDVEVKAGITGELTPTIAGLNQSESEAITKKPGGELDVAENESTAIREVNVAEGVESFSVAINSGRAGSDWDLFVFTPSGQLIERATAAESEDVTINSPAAGQYIVIAHLYSTDDGSSDDATLETLQLTADAGNLTVDPNPVPVVKGQTTKTTVSWSGLTEGTWRGVITWAPGVTSNVTITVGEGGGQPGDPEVCDVEDFSDNPEGSQFYGAVRWMQCAEITSGYVDGTYKKHRDITRGESIAFLYRYIKPEHTAPATSPFSDLSTRFTHYEAITWAAQAGVTTGYLDGTFRPKRDVSRGEFASFMYRAAGEPEYTAPAESPYRDILPGAAHYKAISWLHDQGIVEGYGDGTFRPGTDISRGEVAVIMERFDGTR</sequence>
<evidence type="ECO:0000259" key="12">
    <source>
        <dbReference type="PROSITE" id="PS51272"/>
    </source>
</evidence>
<feature type="compositionally biased region" description="Polar residues" evidence="10">
    <location>
        <begin position="656"/>
        <end position="665"/>
    </location>
</feature>
<evidence type="ECO:0000256" key="4">
    <source>
        <dbReference type="ARBA" id="ARBA00022729"/>
    </source>
</evidence>
<dbReference type="RefSeq" id="WP_087133398.1">
    <property type="nucleotide sequence ID" value="NZ_FUKP01000008.1"/>
</dbReference>
<keyword evidence="5 8" id="KW-0378">Hydrolase</keyword>
<dbReference type="InterPro" id="IPR003137">
    <property type="entry name" value="PA_domain"/>
</dbReference>
<keyword evidence="2" id="KW-0964">Secreted</keyword>
<feature type="domain" description="SLH" evidence="12">
    <location>
        <begin position="1015"/>
        <end position="1075"/>
    </location>
</feature>
<dbReference type="PROSITE" id="PS51272">
    <property type="entry name" value="SLH"/>
    <property type="match status" value="3"/>
</dbReference>
<evidence type="ECO:0000256" key="7">
    <source>
        <dbReference type="PIRSR" id="PIRSR615500-1"/>
    </source>
</evidence>
<dbReference type="InterPro" id="IPR000209">
    <property type="entry name" value="Peptidase_S8/S53_dom"/>
</dbReference>
<dbReference type="InterPro" id="IPR015500">
    <property type="entry name" value="Peptidase_S8_subtilisin-rel"/>
</dbReference>
<dbReference type="PANTHER" id="PTHR10795">
    <property type="entry name" value="PROPROTEIN CONVERTASE SUBTILISIN/KEXIN"/>
    <property type="match status" value="1"/>
</dbReference>
<dbReference type="InterPro" id="IPR041469">
    <property type="entry name" value="Subtilisin-like_FN3"/>
</dbReference>
<feature type="signal peptide" evidence="11">
    <location>
        <begin position="1"/>
        <end position="35"/>
    </location>
</feature>
<feature type="region of interest" description="Disordered" evidence="10">
    <location>
        <begin position="652"/>
        <end position="674"/>
    </location>
</feature>
<dbReference type="Pfam" id="PF02225">
    <property type="entry name" value="PA"/>
    <property type="match status" value="1"/>
</dbReference>
<dbReference type="InterPro" id="IPR001119">
    <property type="entry name" value="SLH_dom"/>
</dbReference>
<evidence type="ECO:0000256" key="3">
    <source>
        <dbReference type="ARBA" id="ARBA00022670"/>
    </source>
</evidence>
<dbReference type="InterPro" id="IPR006311">
    <property type="entry name" value="TAT_signal"/>
</dbReference>
<dbReference type="InterPro" id="IPR046450">
    <property type="entry name" value="PA_dom_sf"/>
</dbReference>
<dbReference type="Gene3D" id="2.60.120.380">
    <property type="match status" value="1"/>
</dbReference>
<dbReference type="InterPro" id="IPR023828">
    <property type="entry name" value="Peptidase_S8_Ser-AS"/>
</dbReference>
<dbReference type="SUPFAM" id="SSF52025">
    <property type="entry name" value="PA domain"/>
    <property type="match status" value="1"/>
</dbReference>
<dbReference type="Gene3D" id="3.40.50.200">
    <property type="entry name" value="Peptidase S8/S53 domain"/>
    <property type="match status" value="1"/>
</dbReference>
<keyword evidence="6 8" id="KW-0720">Serine protease</keyword>
<dbReference type="PROSITE" id="PS00138">
    <property type="entry name" value="SUBTILASE_SER"/>
    <property type="match status" value="1"/>
</dbReference>
<feature type="chain" id="PRO_5012367987" evidence="11">
    <location>
        <begin position="36"/>
        <end position="1194"/>
    </location>
</feature>
<protein>
    <submittedName>
        <fullName evidence="13">S-layer domain protein</fullName>
    </submittedName>
</protein>
<evidence type="ECO:0000256" key="6">
    <source>
        <dbReference type="ARBA" id="ARBA00022825"/>
    </source>
</evidence>
<proteinExistence type="inferred from homology"/>
<dbReference type="EMBL" id="FUKP01000008">
    <property type="protein sequence ID" value="SJN17052.1"/>
    <property type="molecule type" value="Genomic_DNA"/>
</dbReference>
<dbReference type="InterPro" id="IPR023827">
    <property type="entry name" value="Peptidase_S8_Asp-AS"/>
</dbReference>
<dbReference type="PRINTS" id="PR00723">
    <property type="entry name" value="SUBTILISIN"/>
</dbReference>
<gene>
    <name evidence="13" type="ORF">FM125_01260</name>
</gene>
<dbReference type="Pfam" id="PF17766">
    <property type="entry name" value="fn3_6"/>
    <property type="match status" value="1"/>
</dbReference>
<evidence type="ECO:0000256" key="8">
    <source>
        <dbReference type="PROSITE-ProRule" id="PRU01240"/>
    </source>
</evidence>
<evidence type="ECO:0000256" key="10">
    <source>
        <dbReference type="SAM" id="MobiDB-lite"/>
    </source>
</evidence>
<dbReference type="PROSITE" id="PS51318">
    <property type="entry name" value="TAT"/>
    <property type="match status" value="1"/>
</dbReference>
<feature type="domain" description="SLH" evidence="12">
    <location>
        <begin position="1140"/>
        <end position="1194"/>
    </location>
</feature>
<dbReference type="Gene3D" id="2.60.40.2310">
    <property type="match status" value="1"/>
</dbReference>
<dbReference type="PROSITE" id="PS51892">
    <property type="entry name" value="SUBTILASE"/>
    <property type="match status" value="1"/>
</dbReference>
<dbReference type="GO" id="GO:0004252">
    <property type="term" value="F:serine-type endopeptidase activity"/>
    <property type="evidence" value="ECO:0007669"/>
    <property type="project" value="UniProtKB-UniRule"/>
</dbReference>
<evidence type="ECO:0000313" key="13">
    <source>
        <dbReference type="EMBL" id="SJN17052.1"/>
    </source>
</evidence>
<dbReference type="Proteomes" id="UP000196230">
    <property type="component" value="Unassembled WGS sequence"/>
</dbReference>
<evidence type="ECO:0000313" key="14">
    <source>
        <dbReference type="Proteomes" id="UP000196230"/>
    </source>
</evidence>
<keyword evidence="3 8" id="KW-0645">Protease</keyword>
<feature type="active site" description="Charge relay system" evidence="7 8">
    <location>
        <position position="293"/>
    </location>
</feature>
<dbReference type="Pfam" id="PF00395">
    <property type="entry name" value="SLH"/>
    <property type="match status" value="2"/>
</dbReference>
<dbReference type="GO" id="GO:0006508">
    <property type="term" value="P:proteolysis"/>
    <property type="evidence" value="ECO:0007669"/>
    <property type="project" value="UniProtKB-KW"/>
</dbReference>
<dbReference type="Gene3D" id="3.50.30.30">
    <property type="match status" value="1"/>
</dbReference>
<keyword evidence="4 11" id="KW-0732">Signal</keyword>
<organism evidence="13 14">
    <name type="scientific">Micrococcus lylae</name>
    <dbReference type="NCBI Taxonomy" id="1273"/>
    <lineage>
        <taxon>Bacteria</taxon>
        <taxon>Bacillati</taxon>
        <taxon>Actinomycetota</taxon>
        <taxon>Actinomycetes</taxon>
        <taxon>Micrococcales</taxon>
        <taxon>Micrococcaceae</taxon>
        <taxon>Micrococcus</taxon>
    </lineage>
</organism>
<dbReference type="PROSITE" id="PS00136">
    <property type="entry name" value="SUBTILASE_ASP"/>
    <property type="match status" value="1"/>
</dbReference>
<evidence type="ECO:0000256" key="11">
    <source>
        <dbReference type="SAM" id="SignalP"/>
    </source>
</evidence>
<evidence type="ECO:0000256" key="2">
    <source>
        <dbReference type="ARBA" id="ARBA00022525"/>
    </source>
</evidence>
<feature type="active site" description="Charge relay system" evidence="7 8">
    <location>
        <position position="617"/>
    </location>
</feature>
<dbReference type="InterPro" id="IPR045051">
    <property type="entry name" value="SBT"/>
</dbReference>
<name>A0A1R4IB53_9MICC</name>
<evidence type="ECO:0000256" key="9">
    <source>
        <dbReference type="RuleBase" id="RU003355"/>
    </source>
</evidence>
<evidence type="ECO:0000256" key="5">
    <source>
        <dbReference type="ARBA" id="ARBA00022801"/>
    </source>
</evidence>
<reference evidence="13 14" key="1">
    <citation type="submission" date="2017-02" db="EMBL/GenBank/DDBJ databases">
        <authorList>
            <person name="Peterson S.W."/>
        </authorList>
    </citation>
    <scope>NUCLEOTIDE SEQUENCE [LARGE SCALE GENOMIC DNA]</scope>
    <source>
        <strain evidence="13 14">2B3F</strain>
    </source>
</reference>
<dbReference type="InterPro" id="IPR036852">
    <property type="entry name" value="Peptidase_S8/S53_dom_sf"/>
</dbReference>